<evidence type="ECO:0008006" key="3">
    <source>
        <dbReference type="Google" id="ProtNLM"/>
    </source>
</evidence>
<dbReference type="Proteomes" id="UP000307217">
    <property type="component" value="Unassembled WGS sequence"/>
</dbReference>
<gene>
    <name evidence="1" type="ORF">CWC19_00160</name>
</gene>
<dbReference type="AlphaFoldDB" id="A0A5S3VEA4"/>
<evidence type="ECO:0000313" key="2">
    <source>
        <dbReference type="Proteomes" id="UP000307217"/>
    </source>
</evidence>
<dbReference type="EMBL" id="PNBX01000001">
    <property type="protein sequence ID" value="TMO70695.1"/>
    <property type="molecule type" value="Genomic_DNA"/>
</dbReference>
<dbReference type="OrthoDB" id="7032596at2"/>
<evidence type="ECO:0000313" key="1">
    <source>
        <dbReference type="EMBL" id="TMO70695.1"/>
    </source>
</evidence>
<organism evidence="1 2">
    <name type="scientific">Pseudoalteromonas aurantia</name>
    <dbReference type="NCBI Taxonomy" id="43654"/>
    <lineage>
        <taxon>Bacteria</taxon>
        <taxon>Pseudomonadati</taxon>
        <taxon>Pseudomonadota</taxon>
        <taxon>Gammaproteobacteria</taxon>
        <taxon>Alteromonadales</taxon>
        <taxon>Pseudoalteromonadaceae</taxon>
        <taxon>Pseudoalteromonas</taxon>
    </lineage>
</organism>
<dbReference type="GO" id="GO:0003676">
    <property type="term" value="F:nucleic acid binding"/>
    <property type="evidence" value="ECO:0007669"/>
    <property type="project" value="InterPro"/>
</dbReference>
<dbReference type="InterPro" id="IPR011856">
    <property type="entry name" value="tRNA_endonuc-like_dom_sf"/>
</dbReference>
<comment type="caution">
    <text evidence="1">The sequence shown here is derived from an EMBL/GenBank/DDBJ whole genome shotgun (WGS) entry which is preliminary data.</text>
</comment>
<sequence>MSTCASNETVSPSEIILKAGKNSQEVIDPKLRELPLNQSWELFEALCLELLNDEYTLDNIRGMNIYGRQGQKQYGIDIVGLDLSSLKKVVAQCKRYTKVKPSDIKKLVAKFLDECDSPEYQEYILCTSASIKSDTKLVDAWHDAEKSLIVRGIIPTLWDYHVLQEKLRRAKFITEKYYGTAIAEKFCSEILYKDKYPYSFGIKKCVRLDDCTFIENQTVRLDVFFPRKKKVTQSACFSFTRSDLNGVSIACDGKALIRYMQERAHCKTIKETSLIQKFPSQENKYVLVLPDARLTLQEEEVIDLDWIINKAWENYVDSTVALESEWKTARFDRLNDEQFVFKLCMIERWFWRAVIDYVNEFDISKGNSDMHIFDAAPGCVKVYVNKNTANLDVGYHLILFPYTDQSVYATDLYLGWEPLNDLIGEPVEISPRKAWCAEYTHNWLFDVLFPTVYQWIKAKQRQKEKTKGIFSIFRKSKPEITYRELHDFCRSHAKTPSRNIGLRITNIFEARELVHTLQSHFYAYFSNVSVEKKLVINVLKACHSCTESMNDYDNSYVRNNLSLTEGPVHKTIGLLLNNTEEKVYVTPGSLDICLRSLDSILQDKELLDDYELNMLTELLNVVWDRYLEDRICTSYY</sequence>
<proteinExistence type="predicted"/>
<dbReference type="RefSeq" id="WP_138589431.1">
    <property type="nucleotide sequence ID" value="NZ_PNBX01000001.1"/>
</dbReference>
<reference evidence="2" key="2">
    <citation type="submission" date="2019-06" db="EMBL/GenBank/DDBJ databases">
        <title>Co-occurence of chitin degradation, pigmentation and bioactivity in marine Pseudoalteromonas.</title>
        <authorList>
            <person name="Sonnenschein E.C."/>
            <person name="Bech P.K."/>
        </authorList>
    </citation>
    <scope>NUCLEOTIDE SEQUENCE [LARGE SCALE GENOMIC DNA]</scope>
    <source>
        <strain evidence="2">S3790</strain>
    </source>
</reference>
<dbReference type="Gene3D" id="3.40.1350.10">
    <property type="match status" value="1"/>
</dbReference>
<protein>
    <recommendedName>
        <fullName evidence="3">Restriction endonuclease type IV Mrr domain-containing protein</fullName>
    </recommendedName>
</protein>
<accession>A0A5S3VEA4</accession>
<reference evidence="1 2" key="1">
    <citation type="submission" date="2018-01" db="EMBL/GenBank/DDBJ databases">
        <authorList>
            <person name="Paulsen S."/>
            <person name="Gram L.K."/>
        </authorList>
    </citation>
    <scope>NUCLEOTIDE SEQUENCE [LARGE SCALE GENOMIC DNA]</scope>
    <source>
        <strain evidence="1 2">S3790</strain>
    </source>
</reference>
<name>A0A5S3VEA4_9GAMM</name>